<reference evidence="2" key="1">
    <citation type="journal article" date="2019" name="Curr. Biol.">
        <title>Genome Sequence of Striga asiatica Provides Insight into the Evolution of Plant Parasitism.</title>
        <authorList>
            <person name="Yoshida S."/>
            <person name="Kim S."/>
            <person name="Wafula E.K."/>
            <person name="Tanskanen J."/>
            <person name="Kim Y.M."/>
            <person name="Honaas L."/>
            <person name="Yang Z."/>
            <person name="Spallek T."/>
            <person name="Conn C.E."/>
            <person name="Ichihashi Y."/>
            <person name="Cheong K."/>
            <person name="Cui S."/>
            <person name="Der J.P."/>
            <person name="Gundlach H."/>
            <person name="Jiao Y."/>
            <person name="Hori C."/>
            <person name="Ishida J.K."/>
            <person name="Kasahara H."/>
            <person name="Kiba T."/>
            <person name="Kim M.S."/>
            <person name="Koo N."/>
            <person name="Laohavisit A."/>
            <person name="Lee Y.H."/>
            <person name="Lumba S."/>
            <person name="McCourt P."/>
            <person name="Mortimer J.C."/>
            <person name="Mutuku J.M."/>
            <person name="Nomura T."/>
            <person name="Sasaki-Sekimoto Y."/>
            <person name="Seto Y."/>
            <person name="Wang Y."/>
            <person name="Wakatake T."/>
            <person name="Sakakibara H."/>
            <person name="Demura T."/>
            <person name="Yamaguchi S."/>
            <person name="Yoneyama K."/>
            <person name="Manabe R.I."/>
            <person name="Nelson D.C."/>
            <person name="Schulman A.H."/>
            <person name="Timko M.P."/>
            <person name="dePamphilis C.W."/>
            <person name="Choi D."/>
            <person name="Shirasu K."/>
        </authorList>
    </citation>
    <scope>NUCLEOTIDE SEQUENCE [LARGE SCALE GENOMIC DNA]</scope>
    <source>
        <strain evidence="2">cv. UVA1</strain>
    </source>
</reference>
<organism evidence="1 2">
    <name type="scientific">Striga asiatica</name>
    <name type="common">Asiatic witchweed</name>
    <name type="synonym">Buchnera asiatica</name>
    <dbReference type="NCBI Taxonomy" id="4170"/>
    <lineage>
        <taxon>Eukaryota</taxon>
        <taxon>Viridiplantae</taxon>
        <taxon>Streptophyta</taxon>
        <taxon>Embryophyta</taxon>
        <taxon>Tracheophyta</taxon>
        <taxon>Spermatophyta</taxon>
        <taxon>Magnoliopsida</taxon>
        <taxon>eudicotyledons</taxon>
        <taxon>Gunneridae</taxon>
        <taxon>Pentapetalae</taxon>
        <taxon>asterids</taxon>
        <taxon>lamiids</taxon>
        <taxon>Lamiales</taxon>
        <taxon>Orobanchaceae</taxon>
        <taxon>Buchnereae</taxon>
        <taxon>Striga</taxon>
    </lineage>
</organism>
<evidence type="ECO:0000313" key="1">
    <source>
        <dbReference type="EMBL" id="GER50549.1"/>
    </source>
</evidence>
<dbReference type="AlphaFoldDB" id="A0A5A7QZJ9"/>
<evidence type="ECO:0000313" key="2">
    <source>
        <dbReference type="Proteomes" id="UP000325081"/>
    </source>
</evidence>
<dbReference type="EMBL" id="BKCP01009326">
    <property type="protein sequence ID" value="GER50549.1"/>
    <property type="molecule type" value="Genomic_DNA"/>
</dbReference>
<proteinExistence type="predicted"/>
<protein>
    <submittedName>
        <fullName evidence="1">DNA recombination protein RmuC homolog</fullName>
    </submittedName>
</protein>
<dbReference type="PANTHER" id="PTHR33710:SF71">
    <property type="entry name" value="ENDONUCLEASE_EXONUCLEASE_PHOSPHATASE DOMAIN-CONTAINING PROTEIN"/>
    <property type="match status" value="1"/>
</dbReference>
<dbReference type="OrthoDB" id="1747765at2759"/>
<accession>A0A5A7QZJ9</accession>
<gene>
    <name evidence="1" type="ORF">STAS_27867</name>
</gene>
<sequence length="181" mass="21166">MGMAEVPFLGYPYTWNNCRQEGSFIEERLYRFFSSPDWTLAFPQTRVKHIPLLSSDHFMILLSTNENASTYKKRFYFDTRWVKEEGFTSTVEKAWNLDKDLSDDLYAIQERIKNVRVSLLKLRLKKVSDLLNADGSSWDKDLIDQSFSPEEASLILNTPLNSRGQRDTLSWHAHKLVTTFT</sequence>
<keyword evidence="2" id="KW-1185">Reference proteome</keyword>
<dbReference type="Proteomes" id="UP000325081">
    <property type="component" value="Unassembled WGS sequence"/>
</dbReference>
<comment type="caution">
    <text evidence="1">The sequence shown here is derived from an EMBL/GenBank/DDBJ whole genome shotgun (WGS) entry which is preliminary data.</text>
</comment>
<dbReference type="PANTHER" id="PTHR33710">
    <property type="entry name" value="BNAC02G09200D PROTEIN"/>
    <property type="match status" value="1"/>
</dbReference>
<name>A0A5A7QZJ9_STRAF</name>